<dbReference type="STRING" id="1479485.DA73_0215945"/>
<dbReference type="OrthoDB" id="6162707at2"/>
<evidence type="ECO:0000313" key="2">
    <source>
        <dbReference type="EMBL" id="KIE10128.1"/>
    </source>
</evidence>
<keyword evidence="3" id="KW-1185">Reference proteome</keyword>
<dbReference type="Gene3D" id="3.30.70.2940">
    <property type="match status" value="1"/>
</dbReference>
<reference evidence="1" key="2">
    <citation type="submission" date="2019-11" db="EMBL/GenBank/DDBJ databases">
        <title>Improved Assembly of Tolypothrix boutellei genome.</title>
        <authorList>
            <person name="Sarangi A.N."/>
            <person name="Mukherjee M."/>
            <person name="Ghosh S."/>
            <person name="Singh D."/>
            <person name="Das A."/>
            <person name="Kant S."/>
            <person name="Prusty A."/>
            <person name="Tripathy S."/>
        </authorList>
    </citation>
    <scope>NUCLEOTIDE SEQUENCE</scope>
    <source>
        <strain evidence="1">VB521301</strain>
    </source>
</reference>
<dbReference type="InterPro" id="IPR019117">
    <property type="entry name" value="CRISPR-assoc_protein_Cmr3"/>
</dbReference>
<proteinExistence type="predicted"/>
<evidence type="ECO:0000313" key="1">
    <source>
        <dbReference type="EMBL" id="KAF3890926.1"/>
    </source>
</evidence>
<dbReference type="EMBL" id="JHEG02000048">
    <property type="protein sequence ID" value="KIE10128.1"/>
    <property type="molecule type" value="Genomic_DNA"/>
</dbReference>
<dbReference type="Proteomes" id="UP000029738">
    <property type="component" value="Unassembled WGS sequence"/>
</dbReference>
<dbReference type="AlphaFoldDB" id="A0A0C1R2U7"/>
<reference evidence="2" key="1">
    <citation type="journal article" date="2015" name="Genome Announc.">
        <title>Draft Genome Sequence of Tolypothrix boutellei Strain VB521301.</title>
        <authorList>
            <person name="Chandrababunaidu M.M."/>
            <person name="Singh D."/>
            <person name="Sen D."/>
            <person name="Bhan S."/>
            <person name="Das S."/>
            <person name="Gupta A."/>
            <person name="Adhikary S.P."/>
            <person name="Tripathy S."/>
        </authorList>
    </citation>
    <scope>NUCLEOTIDE SEQUENCE</scope>
    <source>
        <strain evidence="2">VB521301</strain>
    </source>
</reference>
<evidence type="ECO:0000313" key="3">
    <source>
        <dbReference type="Proteomes" id="UP000029738"/>
    </source>
</evidence>
<accession>A0A0C1R2U7</accession>
<dbReference type="Pfam" id="PF09700">
    <property type="entry name" value="Cas_Cmr3"/>
    <property type="match status" value="1"/>
</dbReference>
<gene>
    <name evidence="2" type="ORF">DA73_0215945</name>
    <name evidence="1" type="ORF">DA73_0400011640</name>
</gene>
<protein>
    <submittedName>
        <fullName evidence="2">CRISPR-associated protein Cmr3</fullName>
    </submittedName>
</protein>
<organism evidence="2">
    <name type="scientific">Tolypothrix bouteillei VB521301</name>
    <dbReference type="NCBI Taxonomy" id="1479485"/>
    <lineage>
        <taxon>Bacteria</taxon>
        <taxon>Bacillati</taxon>
        <taxon>Cyanobacteriota</taxon>
        <taxon>Cyanophyceae</taxon>
        <taxon>Nostocales</taxon>
        <taxon>Tolypothrichaceae</taxon>
        <taxon>Tolypothrix</taxon>
    </lineage>
</organism>
<sequence>MYWYTVTALDVLLFRDAKPFTPGERAWAGSVFPPHGHTIAGALSALINRKGSKFRLAGPFFCFGGETLYFPRPLGFVGTTPLIPIDWDKGSHLHQAMTDPYQPRPLVKPSWRQHGESISDKYRQYLPFEVVEEYLKTGEIQPIHWQVKYSGENKPWTVETRSHNAIAEGTKQVKDADGYFVENAIRLLPGWSLAIGIDREIDTPTTLRLGGEGHRAILLRCPNLDEQWNALQDLSDRNFQTDGKSLAYLVTPGVFERKDSNNGREVCLCQPSPWEWRLAHTANRNQTPGELVSFATDRPIPIGCRFRDKDESSQSIPAPQVFAAPPGTLYYLNQPQSLFQDNPNTKVHSWRQLGYSELLWIAYKHN</sequence>
<comment type="caution">
    <text evidence="2">The sequence shown here is derived from an EMBL/GenBank/DDBJ whole genome shotgun (WGS) entry which is preliminary data.</text>
</comment>
<dbReference type="EMBL" id="JHEG04000001">
    <property type="protein sequence ID" value="KAF3890926.1"/>
    <property type="molecule type" value="Genomic_DNA"/>
</dbReference>
<name>A0A0C1R2U7_9CYAN</name>